<dbReference type="InterPro" id="IPR023772">
    <property type="entry name" value="DNA-bd_HTH_TetR-type_CS"/>
</dbReference>
<keyword evidence="1 2" id="KW-0238">DNA-binding</keyword>
<dbReference type="Proteomes" id="UP000614200">
    <property type="component" value="Unassembled WGS sequence"/>
</dbReference>
<dbReference type="InterPro" id="IPR009057">
    <property type="entry name" value="Homeodomain-like_sf"/>
</dbReference>
<comment type="caution">
    <text evidence="4">The sequence shown here is derived from an EMBL/GenBank/DDBJ whole genome shotgun (WGS) entry which is preliminary data.</text>
</comment>
<proteinExistence type="predicted"/>
<feature type="DNA-binding region" description="H-T-H motif" evidence="2">
    <location>
        <begin position="24"/>
        <end position="43"/>
    </location>
</feature>
<accession>A0ABR9ZQ84</accession>
<gene>
    <name evidence="4" type="ORF">ISU02_03405</name>
</gene>
<evidence type="ECO:0000313" key="4">
    <source>
        <dbReference type="EMBL" id="MBF4692146.1"/>
    </source>
</evidence>
<dbReference type="SUPFAM" id="SSF46689">
    <property type="entry name" value="Homeodomain-like"/>
    <property type="match status" value="1"/>
</dbReference>
<dbReference type="PRINTS" id="PR00455">
    <property type="entry name" value="HTHTETR"/>
</dbReference>
<dbReference type="Pfam" id="PF00440">
    <property type="entry name" value="TetR_N"/>
    <property type="match status" value="1"/>
</dbReference>
<dbReference type="PANTHER" id="PTHR43479">
    <property type="entry name" value="ACREF/ENVCD OPERON REPRESSOR-RELATED"/>
    <property type="match status" value="1"/>
</dbReference>
<feature type="domain" description="HTH tetR-type" evidence="3">
    <location>
        <begin position="1"/>
        <end position="61"/>
    </location>
</feature>
<evidence type="ECO:0000256" key="2">
    <source>
        <dbReference type="PROSITE-ProRule" id="PRU00335"/>
    </source>
</evidence>
<keyword evidence="5" id="KW-1185">Reference proteome</keyword>
<dbReference type="PROSITE" id="PS50977">
    <property type="entry name" value="HTH_TETR_2"/>
    <property type="match status" value="1"/>
</dbReference>
<evidence type="ECO:0000259" key="3">
    <source>
        <dbReference type="PROSITE" id="PS50977"/>
    </source>
</evidence>
<dbReference type="InterPro" id="IPR001647">
    <property type="entry name" value="HTH_TetR"/>
</dbReference>
<name>A0ABR9ZQ84_9FIRM</name>
<dbReference type="PROSITE" id="PS01081">
    <property type="entry name" value="HTH_TETR_1"/>
    <property type="match status" value="1"/>
</dbReference>
<protein>
    <submittedName>
        <fullName evidence="4">TetR/AcrR family transcriptional regulator</fullName>
    </submittedName>
</protein>
<dbReference type="EMBL" id="JADKNH010000002">
    <property type="protein sequence ID" value="MBF4692146.1"/>
    <property type="molecule type" value="Genomic_DNA"/>
</dbReference>
<reference evidence="4 5" key="1">
    <citation type="submission" date="2020-11" db="EMBL/GenBank/DDBJ databases">
        <title>Fusibacter basophilias sp. nov.</title>
        <authorList>
            <person name="Qiu D."/>
        </authorList>
    </citation>
    <scope>NUCLEOTIDE SEQUENCE [LARGE SCALE GENOMIC DNA]</scope>
    <source>
        <strain evidence="4 5">Q10-2</strain>
    </source>
</reference>
<evidence type="ECO:0000313" key="5">
    <source>
        <dbReference type="Proteomes" id="UP000614200"/>
    </source>
</evidence>
<dbReference type="RefSeq" id="WP_194700388.1">
    <property type="nucleotide sequence ID" value="NZ_JADKNH010000002.1"/>
</dbReference>
<dbReference type="InterPro" id="IPR050624">
    <property type="entry name" value="HTH-type_Tx_Regulator"/>
</dbReference>
<dbReference type="PANTHER" id="PTHR43479:SF11">
    <property type="entry name" value="ACREF_ENVCD OPERON REPRESSOR-RELATED"/>
    <property type="match status" value="1"/>
</dbReference>
<sequence length="196" mass="23037">MNNKETILNCALQLFSEKGYEAVSVQELVNMANVTKPTLYYYFGSKEGVYDQLLLKNYSQLDEILAKTCIYEPKPESYFEDIYPVLTQVTISYFIFAREKPLFYRLVLSNLYMPTSSSVYDVMARYHFKQYDKILQLFLQMSKVHPNLADKERHFTWSFLGIINTYIALYLNDTPLSLSEDFAKQLVHQFMHGIYA</sequence>
<evidence type="ECO:0000256" key="1">
    <source>
        <dbReference type="ARBA" id="ARBA00023125"/>
    </source>
</evidence>
<organism evidence="4 5">
    <name type="scientific">Fusibacter ferrireducens</name>
    <dbReference type="NCBI Taxonomy" id="2785058"/>
    <lineage>
        <taxon>Bacteria</taxon>
        <taxon>Bacillati</taxon>
        <taxon>Bacillota</taxon>
        <taxon>Clostridia</taxon>
        <taxon>Eubacteriales</taxon>
        <taxon>Eubacteriales Family XII. Incertae Sedis</taxon>
        <taxon>Fusibacter</taxon>
    </lineage>
</organism>
<dbReference type="Gene3D" id="1.10.357.10">
    <property type="entry name" value="Tetracycline Repressor, domain 2"/>
    <property type="match status" value="1"/>
</dbReference>